<protein>
    <submittedName>
        <fullName evidence="2">Uncharacterized protein</fullName>
    </submittedName>
</protein>
<keyword evidence="3" id="KW-1185">Reference proteome</keyword>
<reference evidence="2" key="2">
    <citation type="submission" date="2023-01" db="EMBL/GenBank/DDBJ databases">
        <authorList>
            <person name="Sun Q."/>
            <person name="Evtushenko L."/>
        </authorList>
    </citation>
    <scope>NUCLEOTIDE SEQUENCE</scope>
    <source>
        <strain evidence="2">VKM Ac-2007</strain>
    </source>
</reference>
<proteinExistence type="predicted"/>
<organism evidence="2 3">
    <name type="scientific">Streptosporangium carneum</name>
    <dbReference type="NCBI Taxonomy" id="47481"/>
    <lineage>
        <taxon>Bacteria</taxon>
        <taxon>Bacillati</taxon>
        <taxon>Actinomycetota</taxon>
        <taxon>Actinomycetes</taxon>
        <taxon>Streptosporangiales</taxon>
        <taxon>Streptosporangiaceae</taxon>
        <taxon>Streptosporangium</taxon>
    </lineage>
</organism>
<dbReference type="Proteomes" id="UP001143474">
    <property type="component" value="Unassembled WGS sequence"/>
</dbReference>
<name>A0A9W6I7Z9_9ACTN</name>
<dbReference type="AlphaFoldDB" id="A0A9W6I7Z9"/>
<keyword evidence="1" id="KW-0472">Membrane</keyword>
<comment type="caution">
    <text evidence="2">The sequence shown here is derived from an EMBL/GenBank/DDBJ whole genome shotgun (WGS) entry which is preliminary data.</text>
</comment>
<dbReference type="EMBL" id="BSEV01000025">
    <property type="protein sequence ID" value="GLK13772.1"/>
    <property type="molecule type" value="Genomic_DNA"/>
</dbReference>
<sequence>MNNDIKQLRSMLEAHDPAGRVRADPLASSATLREIVGGAERTPGRVTRRWFRRRWLLLLPAAVVLAGAVIALTAVLRPGDVGPVHVGPGKAEALAFTANGDTVDVRIVDPDADPRRYREEFAAHGMDVDLRMQSASPSLVGKMISVSSPGRMTVYNPDGSFDIQDKNGSSRIEGVGGSPDCGVIWCKTGVRIPVALRGPVVITFGRAARPGEPYELAGDPTARGESLEGLPLRNRTVAEVRLMLRQRQVTVKRYYHDAPENPPEAGRGWQPTEHVLRPEEVPGTWYVHEAWGSRDRGAVGLLVAPWPTSVIPPGGS</sequence>
<accession>A0A9W6I7Z9</accession>
<keyword evidence="1" id="KW-1133">Transmembrane helix</keyword>
<feature type="transmembrane region" description="Helical" evidence="1">
    <location>
        <begin position="55"/>
        <end position="76"/>
    </location>
</feature>
<evidence type="ECO:0000313" key="3">
    <source>
        <dbReference type="Proteomes" id="UP001143474"/>
    </source>
</evidence>
<reference evidence="2" key="1">
    <citation type="journal article" date="2014" name="Int. J. Syst. Evol. Microbiol.">
        <title>Complete genome sequence of Corynebacterium casei LMG S-19264T (=DSM 44701T), isolated from a smear-ripened cheese.</title>
        <authorList>
            <consortium name="US DOE Joint Genome Institute (JGI-PGF)"/>
            <person name="Walter F."/>
            <person name="Albersmeier A."/>
            <person name="Kalinowski J."/>
            <person name="Ruckert C."/>
        </authorList>
    </citation>
    <scope>NUCLEOTIDE SEQUENCE</scope>
    <source>
        <strain evidence="2">VKM Ac-2007</strain>
    </source>
</reference>
<keyword evidence="1" id="KW-0812">Transmembrane</keyword>
<evidence type="ECO:0000313" key="2">
    <source>
        <dbReference type="EMBL" id="GLK13772.1"/>
    </source>
</evidence>
<dbReference type="RefSeq" id="WP_271222042.1">
    <property type="nucleotide sequence ID" value="NZ_BAAAVD010000083.1"/>
</dbReference>
<evidence type="ECO:0000256" key="1">
    <source>
        <dbReference type="SAM" id="Phobius"/>
    </source>
</evidence>
<gene>
    <name evidence="2" type="ORF">GCM10017600_71830</name>
</gene>